<protein>
    <submittedName>
        <fullName evidence="2">FHA domain-containing protein</fullName>
    </submittedName>
</protein>
<feature type="domain" description="FHA" evidence="1">
    <location>
        <begin position="28"/>
        <end position="73"/>
    </location>
</feature>
<accession>A0A7Y7XCJ3</accession>
<dbReference type="Pfam" id="PF00498">
    <property type="entry name" value="FHA"/>
    <property type="match status" value="1"/>
</dbReference>
<dbReference type="CDD" id="cd00060">
    <property type="entry name" value="FHA"/>
    <property type="match status" value="1"/>
</dbReference>
<organism evidence="2 3">
    <name type="scientific">Pseudomonas gingeri</name>
    <dbReference type="NCBI Taxonomy" id="117681"/>
    <lineage>
        <taxon>Bacteria</taxon>
        <taxon>Pseudomonadati</taxon>
        <taxon>Pseudomonadota</taxon>
        <taxon>Gammaproteobacteria</taxon>
        <taxon>Pseudomonadales</taxon>
        <taxon>Pseudomonadaceae</taxon>
        <taxon>Pseudomonas</taxon>
    </lineage>
</organism>
<reference evidence="2 3" key="1">
    <citation type="submission" date="2020-04" db="EMBL/GenBank/DDBJ databases">
        <title>Molecular characterization of pseudomonads from Agaricus bisporus reveal novel blotch 2 pathogens in Western Europe.</title>
        <authorList>
            <person name="Taparia T."/>
            <person name="Krijger M."/>
            <person name="Haynes E."/>
            <person name="Elpinstone J.G."/>
            <person name="Noble R."/>
            <person name="Van Der Wolf J."/>
        </authorList>
    </citation>
    <scope>NUCLEOTIDE SEQUENCE [LARGE SCALE GENOMIC DNA]</scope>
    <source>
        <strain evidence="2 3">H7001</strain>
    </source>
</reference>
<comment type="caution">
    <text evidence="2">The sequence shown here is derived from an EMBL/GenBank/DDBJ whole genome shotgun (WGS) entry which is preliminary data.</text>
</comment>
<sequence>MELVFYMAAEKAGAGSLSQSRPFTRAGGTIGRAPECHLSLVDPARHLSGFHALVSYHDEAFYLTDTSRNGIRLKSDGSFLARGREQRIEDGEVYVLAGIELRASLRQRASAAEQLPQPGQGLGEAVLLDLDPLQALDQQERIYSELDHLSALASSRVSMHSDHAPSLMERVPMPEWGASAVVANRHPPGPPSTDFWLRFGRVLGVDLSDLDESGREDLALQAARLARHIGVPEFLATCSQLVRQTDRLSHSTSRGNGHV</sequence>
<evidence type="ECO:0000313" key="3">
    <source>
        <dbReference type="Proteomes" id="UP000539985"/>
    </source>
</evidence>
<dbReference type="PROSITE" id="PS50006">
    <property type="entry name" value="FHA_DOMAIN"/>
    <property type="match status" value="1"/>
</dbReference>
<dbReference type="InterPro" id="IPR008984">
    <property type="entry name" value="SMAD_FHA_dom_sf"/>
</dbReference>
<dbReference type="InterPro" id="IPR000253">
    <property type="entry name" value="FHA_dom"/>
</dbReference>
<dbReference type="Gene3D" id="2.60.200.20">
    <property type="match status" value="1"/>
</dbReference>
<dbReference type="EMBL" id="JACAQB010000006">
    <property type="protein sequence ID" value="NWB97086.1"/>
    <property type="molecule type" value="Genomic_DNA"/>
</dbReference>
<dbReference type="AlphaFoldDB" id="A0A7Y7XCJ3"/>
<dbReference type="Proteomes" id="UP000539985">
    <property type="component" value="Unassembled WGS sequence"/>
</dbReference>
<evidence type="ECO:0000313" key="2">
    <source>
        <dbReference type="EMBL" id="NWB97086.1"/>
    </source>
</evidence>
<dbReference type="SUPFAM" id="SSF49879">
    <property type="entry name" value="SMAD/FHA domain"/>
    <property type="match status" value="1"/>
</dbReference>
<gene>
    <name evidence="2" type="ORF">HX882_14395</name>
</gene>
<dbReference type="RefSeq" id="WP_177102581.1">
    <property type="nucleotide sequence ID" value="NZ_JACAQB010000006.1"/>
</dbReference>
<evidence type="ECO:0000259" key="1">
    <source>
        <dbReference type="PROSITE" id="PS50006"/>
    </source>
</evidence>
<proteinExistence type="predicted"/>
<name>A0A7Y7XCJ3_9PSED</name>